<gene>
    <name evidence="5" type="ORF">O9G_005932</name>
    <name evidence="6" type="ORF">ROZALSC1DRAFT_28829</name>
</gene>
<accession>A0A075AV07</accession>
<dbReference type="STRING" id="988480.A0A075AV07"/>
<comment type="function">
    <text evidence="2">Involved in the assembly of mitochondrial and cytoplasmic iron-sulfur proteins. Probably involved in the binding of an intermediate of Fe/S cluster assembly.</text>
</comment>
<evidence type="ECO:0000256" key="3">
    <source>
        <dbReference type="ARBA" id="ARBA00071673"/>
    </source>
</evidence>
<dbReference type="GO" id="GO:0044572">
    <property type="term" value="P:[4Fe-4S] cluster assembly"/>
    <property type="evidence" value="ECO:0007669"/>
    <property type="project" value="EnsemblFungi"/>
</dbReference>
<feature type="domain" description="Core" evidence="4">
    <location>
        <begin position="20"/>
        <end position="125"/>
    </location>
</feature>
<dbReference type="EMBL" id="KE561157">
    <property type="protein sequence ID" value="EPZ32389.1"/>
    <property type="molecule type" value="Genomic_DNA"/>
</dbReference>
<keyword evidence="7" id="KW-1185">Reference proteome</keyword>
<evidence type="ECO:0000259" key="4">
    <source>
        <dbReference type="Pfam" id="PF01521"/>
    </source>
</evidence>
<dbReference type="PANTHER" id="PTHR10072:SF41">
    <property type="entry name" value="IRON-SULFUR CLUSTER ASSEMBLY 1 HOMOLOG, MITOCHONDRIAL"/>
    <property type="match status" value="1"/>
</dbReference>
<dbReference type="GO" id="GO:0005759">
    <property type="term" value="C:mitochondrial matrix"/>
    <property type="evidence" value="ECO:0007669"/>
    <property type="project" value="EnsemblFungi"/>
</dbReference>
<dbReference type="OrthoDB" id="333486at2759"/>
<dbReference type="AlphaFoldDB" id="A0A075AV07"/>
<comment type="similarity">
    <text evidence="1">Belongs to the HesB/IscA family.</text>
</comment>
<dbReference type="InterPro" id="IPR050322">
    <property type="entry name" value="Fe-S_cluster_asmbl/transfer"/>
</dbReference>
<evidence type="ECO:0000313" key="6">
    <source>
        <dbReference type="EMBL" id="RKP19584.1"/>
    </source>
</evidence>
<evidence type="ECO:0000313" key="8">
    <source>
        <dbReference type="Proteomes" id="UP000281549"/>
    </source>
</evidence>
<dbReference type="InterPro" id="IPR016092">
    <property type="entry name" value="ATAP"/>
</dbReference>
<evidence type="ECO:0000313" key="5">
    <source>
        <dbReference type="EMBL" id="EPZ32389.1"/>
    </source>
</evidence>
<dbReference type="SUPFAM" id="SSF89360">
    <property type="entry name" value="HesB-like domain"/>
    <property type="match status" value="1"/>
</dbReference>
<proteinExistence type="inferred from homology"/>
<dbReference type="GO" id="GO:0051604">
    <property type="term" value="P:protein maturation"/>
    <property type="evidence" value="ECO:0007669"/>
    <property type="project" value="EnsemblFungi"/>
</dbReference>
<evidence type="ECO:0000256" key="2">
    <source>
        <dbReference type="ARBA" id="ARBA00054873"/>
    </source>
</evidence>
<evidence type="ECO:0000313" key="7">
    <source>
        <dbReference type="Proteomes" id="UP000030755"/>
    </source>
</evidence>
<dbReference type="InterPro" id="IPR017870">
    <property type="entry name" value="FeS_cluster_insertion_CS"/>
</dbReference>
<dbReference type="GO" id="GO:0009102">
    <property type="term" value="P:biotin biosynthetic process"/>
    <property type="evidence" value="ECO:0007669"/>
    <property type="project" value="EnsemblFungi"/>
</dbReference>
<protein>
    <recommendedName>
        <fullName evidence="3">Iron-sulfur assembly protein 1</fullName>
    </recommendedName>
</protein>
<dbReference type="PANTHER" id="PTHR10072">
    <property type="entry name" value="IRON-SULFUR CLUSTER ASSEMBLY PROTEIN"/>
    <property type="match status" value="1"/>
</dbReference>
<dbReference type="GO" id="GO:0051537">
    <property type="term" value="F:2 iron, 2 sulfur cluster binding"/>
    <property type="evidence" value="ECO:0007669"/>
    <property type="project" value="EnsemblFungi"/>
</dbReference>
<dbReference type="GO" id="GO:0036455">
    <property type="term" value="F:iron-sulfur transferase activity"/>
    <property type="evidence" value="ECO:0007669"/>
    <property type="project" value="EnsemblFungi"/>
</dbReference>
<dbReference type="Gene3D" id="2.60.300.12">
    <property type="entry name" value="HesB-like domain"/>
    <property type="match status" value="1"/>
</dbReference>
<dbReference type="Proteomes" id="UP000281549">
    <property type="component" value="Unassembled WGS sequence"/>
</dbReference>
<dbReference type="OMA" id="LYIYGMQ"/>
<organism evidence="5 7">
    <name type="scientific">Rozella allomycis (strain CSF55)</name>
    <dbReference type="NCBI Taxonomy" id="988480"/>
    <lineage>
        <taxon>Eukaryota</taxon>
        <taxon>Fungi</taxon>
        <taxon>Fungi incertae sedis</taxon>
        <taxon>Cryptomycota</taxon>
        <taxon>Cryptomycota incertae sedis</taxon>
        <taxon>Rozella</taxon>
    </lineage>
</organism>
<reference evidence="8" key="2">
    <citation type="journal article" date="2018" name="Nat. Microbiol.">
        <title>Leveraging single-cell genomics to expand the fungal tree of life.</title>
        <authorList>
            <person name="Ahrendt S.R."/>
            <person name="Quandt C.A."/>
            <person name="Ciobanu D."/>
            <person name="Clum A."/>
            <person name="Salamov A."/>
            <person name="Andreopoulos B."/>
            <person name="Cheng J.F."/>
            <person name="Woyke T."/>
            <person name="Pelin A."/>
            <person name="Henrissat B."/>
            <person name="Reynolds N.K."/>
            <person name="Benny G.L."/>
            <person name="Smith M.E."/>
            <person name="James T.Y."/>
            <person name="Grigoriev I.V."/>
        </authorList>
    </citation>
    <scope>NUCLEOTIDE SEQUENCE [LARGE SCALE GENOMIC DNA]</scope>
    <source>
        <strain evidence="8">CSF55</strain>
    </source>
</reference>
<dbReference type="EMBL" id="ML005198">
    <property type="protein sequence ID" value="RKP19584.1"/>
    <property type="molecule type" value="Genomic_DNA"/>
</dbReference>
<dbReference type="Proteomes" id="UP000030755">
    <property type="component" value="Unassembled WGS sequence"/>
</dbReference>
<reference evidence="6" key="3">
    <citation type="submission" date="2018-08" db="EMBL/GenBank/DDBJ databases">
        <title>Leveraging single-cell genomics to expand the Fungal Tree of Life.</title>
        <authorList>
            <consortium name="DOE Joint Genome Institute"/>
            <person name="Ahrendt S.R."/>
            <person name="Quandt C.A."/>
            <person name="Ciobanu D."/>
            <person name="Clum A."/>
            <person name="Salamov A."/>
            <person name="Andreopoulos B."/>
            <person name="Cheng J.-F."/>
            <person name="Woyke T."/>
            <person name="Pelin A."/>
            <person name="Henrissat B."/>
            <person name="Reynolds N."/>
            <person name="Benny G.L."/>
            <person name="Smith M.E."/>
            <person name="James T.Y."/>
            <person name="Grigoriev I.V."/>
        </authorList>
    </citation>
    <scope>NUCLEOTIDE SEQUENCE</scope>
    <source>
        <strain evidence="6">CSF55</strain>
    </source>
</reference>
<name>A0A075AV07_ROZAC</name>
<dbReference type="Pfam" id="PF01521">
    <property type="entry name" value="Fe-S_biosyn"/>
    <property type="match status" value="1"/>
</dbReference>
<dbReference type="PROSITE" id="PS01152">
    <property type="entry name" value="HESB"/>
    <property type="match status" value="1"/>
</dbReference>
<dbReference type="NCBIfam" id="TIGR00049">
    <property type="entry name" value="iron-sulfur cluster assembly accessory protein"/>
    <property type="match status" value="1"/>
</dbReference>
<dbReference type="InterPro" id="IPR000361">
    <property type="entry name" value="ATAP_core_dom"/>
</dbReference>
<dbReference type="GO" id="GO:0005506">
    <property type="term" value="F:iron ion binding"/>
    <property type="evidence" value="ECO:0007669"/>
    <property type="project" value="EnsemblFungi"/>
</dbReference>
<dbReference type="FunFam" id="2.60.300.12:FF:000001">
    <property type="entry name" value="Iron-binding protein IscA"/>
    <property type="match status" value="1"/>
</dbReference>
<evidence type="ECO:0000256" key="1">
    <source>
        <dbReference type="ARBA" id="ARBA00006718"/>
    </source>
</evidence>
<sequence>MIYATVKAATKSIKPSKKLLTLTPNAVKRLIELQKPNELVRINVKNRGCSGLTYTLDYTKDKGKFDELVEQDGKQNSGIQPGVKVLIDSKAIFSVVGSEIDFVEDKLSSQFVFNNPNVKGSCGCGQSFMV</sequence>
<dbReference type="HOGENOM" id="CLU_069054_4_2_1"/>
<reference evidence="5 7" key="1">
    <citation type="journal article" date="2013" name="Curr. Biol.">
        <title>Shared signatures of parasitism and phylogenomics unite Cryptomycota and microsporidia.</title>
        <authorList>
            <person name="James T.Y."/>
            <person name="Pelin A."/>
            <person name="Bonen L."/>
            <person name="Ahrendt S."/>
            <person name="Sain D."/>
            <person name="Corradi N."/>
            <person name="Stajich J.E."/>
        </authorList>
    </citation>
    <scope>NUCLEOTIDE SEQUENCE [LARGE SCALE GENOMIC DNA]</scope>
    <source>
        <strain evidence="5">CSF55</strain>
        <strain evidence="5">CSF55</strain>
    </source>
</reference>
<dbReference type="InterPro" id="IPR035903">
    <property type="entry name" value="HesB-like_dom_sf"/>
</dbReference>